<name>A0AAV4LH28_9BACL</name>
<reference evidence="1" key="1">
    <citation type="journal article" date="2023" name="Int. J. Syst. Evol. Microbiol.">
        <title>Collibacillus ludicampi gen. nov., sp. nov., a new soil bacterium of the family Alicyclobacillaceae.</title>
        <authorList>
            <person name="Jojima T."/>
            <person name="Ioku Y."/>
            <person name="Fukuta Y."/>
            <person name="Shirasaka N."/>
            <person name="Matsumura Y."/>
            <person name="Mori M."/>
        </authorList>
    </citation>
    <scope>NUCLEOTIDE SEQUENCE</scope>
    <source>
        <strain evidence="1">TP075</strain>
    </source>
</reference>
<organism evidence="1 2">
    <name type="scientific">Collibacillus ludicampi</name>
    <dbReference type="NCBI Taxonomy" id="2771369"/>
    <lineage>
        <taxon>Bacteria</taxon>
        <taxon>Bacillati</taxon>
        <taxon>Bacillota</taxon>
        <taxon>Bacilli</taxon>
        <taxon>Bacillales</taxon>
        <taxon>Alicyclobacillaceae</taxon>
        <taxon>Collibacillus</taxon>
    </lineage>
</organism>
<sequence>MAEKINSLDALILKLNKATSVMKEEVRGALQKSVEKVQQTAVSKFGQYQPAVGPFPAWAVLSQQTIRQKLRAGAPGDDPLIGHYAGKRKNSVYPTILRNSIQAQVKGLVGYVGTNNPVGEWQEFGTRHIPPRPFLRPALYQEQEFIKEQFKGALAKTMLRSL</sequence>
<dbReference type="AlphaFoldDB" id="A0AAV4LH28"/>
<evidence type="ECO:0000313" key="1">
    <source>
        <dbReference type="EMBL" id="GIM47036.1"/>
    </source>
</evidence>
<gene>
    <name evidence="1" type="ORF">DNHGIG_25850</name>
</gene>
<accession>A0AAV4LH28</accession>
<dbReference type="Proteomes" id="UP001057291">
    <property type="component" value="Unassembled WGS sequence"/>
</dbReference>
<keyword evidence="2" id="KW-1185">Reference proteome</keyword>
<dbReference type="RefSeq" id="WP_282200060.1">
    <property type="nucleotide sequence ID" value="NZ_BOQE01000001.1"/>
</dbReference>
<evidence type="ECO:0008006" key="3">
    <source>
        <dbReference type="Google" id="ProtNLM"/>
    </source>
</evidence>
<dbReference type="EMBL" id="BOQE01000001">
    <property type="protein sequence ID" value="GIM47036.1"/>
    <property type="molecule type" value="Genomic_DNA"/>
</dbReference>
<protein>
    <recommendedName>
        <fullName evidence="3">HK97 gp10 family phage protein</fullName>
    </recommendedName>
</protein>
<dbReference type="NCBIfam" id="TIGR01725">
    <property type="entry name" value="phge_HK97_gp10"/>
    <property type="match status" value="1"/>
</dbReference>
<proteinExistence type="predicted"/>
<evidence type="ECO:0000313" key="2">
    <source>
        <dbReference type="Proteomes" id="UP001057291"/>
    </source>
</evidence>
<dbReference type="InterPro" id="IPR010064">
    <property type="entry name" value="HK97-gp10_tail"/>
</dbReference>
<comment type="caution">
    <text evidence="1">The sequence shown here is derived from an EMBL/GenBank/DDBJ whole genome shotgun (WGS) entry which is preliminary data.</text>
</comment>